<keyword evidence="3" id="KW-1185">Reference proteome</keyword>
<dbReference type="OrthoDB" id="6058385at2"/>
<feature type="region of interest" description="Disordered" evidence="1">
    <location>
        <begin position="1"/>
        <end position="41"/>
    </location>
</feature>
<protein>
    <submittedName>
        <fullName evidence="2">Uncharacterized protein</fullName>
    </submittedName>
</protein>
<sequence length="251" mass="28280">MPSKVQIDLGGRAGEPDACAPARPYGEGSDNGDPSGSNKYRRWRQGKALPNSDSIAHMYSRSGGAVRLGYWKDLPLWELLTPVAPPISRLHRLLEQMPMNIRRHLFLDGEPDARGWFHHAWPEGARIRAIRNQASVEALITLLCLARKGEELEDDPQHYVPSACAFDLLPHVLYGNPALRYRWESLFACIERLFWNRIYYSGFHASFPIDTIREGLQALDADPKAVLPIMSGHTCREIQQAKTLCPALEEA</sequence>
<accession>A0A562LGH4</accession>
<dbReference type="RefSeq" id="WP_144816924.1">
    <property type="nucleotide sequence ID" value="NZ_VLKP01000016.1"/>
</dbReference>
<evidence type="ECO:0000256" key="1">
    <source>
        <dbReference type="SAM" id="MobiDB-lite"/>
    </source>
</evidence>
<evidence type="ECO:0000313" key="2">
    <source>
        <dbReference type="EMBL" id="TWI06712.1"/>
    </source>
</evidence>
<name>A0A562LGH4_9GAMM</name>
<organism evidence="2 3">
    <name type="scientific">Aerolutibacter ruishenii</name>
    <dbReference type="NCBI Taxonomy" id="686800"/>
    <lineage>
        <taxon>Bacteria</taxon>
        <taxon>Pseudomonadati</taxon>
        <taxon>Pseudomonadota</taxon>
        <taxon>Gammaproteobacteria</taxon>
        <taxon>Lysobacterales</taxon>
        <taxon>Lysobacteraceae</taxon>
        <taxon>Aerolutibacter</taxon>
    </lineage>
</organism>
<proteinExistence type="predicted"/>
<dbReference type="EMBL" id="VLKP01000016">
    <property type="protein sequence ID" value="TWI06712.1"/>
    <property type="molecule type" value="Genomic_DNA"/>
</dbReference>
<comment type="caution">
    <text evidence="2">The sequence shown here is derived from an EMBL/GenBank/DDBJ whole genome shotgun (WGS) entry which is preliminary data.</text>
</comment>
<evidence type="ECO:0000313" key="3">
    <source>
        <dbReference type="Proteomes" id="UP000316471"/>
    </source>
</evidence>
<reference evidence="2 3" key="1">
    <citation type="journal article" date="2015" name="Stand. Genomic Sci.">
        <title>Genomic Encyclopedia of Bacterial and Archaeal Type Strains, Phase III: the genomes of soil and plant-associated and newly described type strains.</title>
        <authorList>
            <person name="Whitman W.B."/>
            <person name="Woyke T."/>
            <person name="Klenk H.P."/>
            <person name="Zhou Y."/>
            <person name="Lilburn T.G."/>
            <person name="Beck B.J."/>
            <person name="De Vos P."/>
            <person name="Vandamme P."/>
            <person name="Eisen J.A."/>
            <person name="Garrity G."/>
            <person name="Hugenholtz P."/>
            <person name="Kyrpides N.C."/>
        </authorList>
    </citation>
    <scope>NUCLEOTIDE SEQUENCE [LARGE SCALE GENOMIC DNA]</scope>
    <source>
        <strain evidence="2 3">CGMCC 1.10136</strain>
    </source>
</reference>
<dbReference type="Proteomes" id="UP000316471">
    <property type="component" value="Unassembled WGS sequence"/>
</dbReference>
<gene>
    <name evidence="2" type="ORF">IP93_02935</name>
</gene>
<dbReference type="AlphaFoldDB" id="A0A562LGH4"/>